<evidence type="ECO:0000259" key="10">
    <source>
        <dbReference type="PROSITE" id="PS51163"/>
    </source>
</evidence>
<comment type="function">
    <text evidence="9">Required for the formation of a threonylcarbamoyl group on adenosine at position 37 (t(6)A37) in tRNAs that read codons beginning with adenine. Catalyzes the conversion of L-threonine, HCO(3)(-)/CO(2) and ATP to give threonylcarbamoyl-AMP (TC-AMP) as the acyladenylate intermediate, with the release of diphosphate.</text>
</comment>
<evidence type="ECO:0000256" key="9">
    <source>
        <dbReference type="HAMAP-Rule" id="MF_01852"/>
    </source>
</evidence>
<dbReference type="EMBL" id="JASXSV010000002">
    <property type="protein sequence ID" value="MDP0588000.1"/>
    <property type="molecule type" value="Genomic_DNA"/>
</dbReference>
<evidence type="ECO:0000256" key="2">
    <source>
        <dbReference type="ARBA" id="ARBA00022490"/>
    </source>
</evidence>
<protein>
    <recommendedName>
        <fullName evidence="9">Threonylcarbamoyl-AMP synthase</fullName>
        <shortName evidence="9">TC-AMP synthase</shortName>
        <ecNumber evidence="9">2.7.7.87</ecNumber>
    </recommendedName>
    <alternativeName>
        <fullName evidence="9">L-threonylcarbamoyladenylate synthase</fullName>
    </alternativeName>
    <alternativeName>
        <fullName evidence="9">t(6)A37 threonylcarbamoyladenosine biosynthesis protein TsaC</fullName>
    </alternativeName>
    <alternativeName>
        <fullName evidence="9">tRNA threonylcarbamoyladenosine biosynthesis protein TsaC</fullName>
    </alternativeName>
</protein>
<keyword evidence="7 9" id="KW-0067">ATP-binding</keyword>
<dbReference type="PROSITE" id="PS51163">
    <property type="entry name" value="YRDC"/>
    <property type="match status" value="1"/>
</dbReference>
<dbReference type="GO" id="GO:0061710">
    <property type="term" value="F:L-threonylcarbamoyladenylate synthase"/>
    <property type="evidence" value="ECO:0007669"/>
    <property type="project" value="UniProtKB-EC"/>
</dbReference>
<keyword evidence="3 9" id="KW-0808">Transferase</keyword>
<dbReference type="EC" id="2.7.7.87" evidence="9"/>
<dbReference type="GO" id="GO:0005737">
    <property type="term" value="C:cytoplasm"/>
    <property type="evidence" value="ECO:0007669"/>
    <property type="project" value="UniProtKB-SubCell"/>
</dbReference>
<evidence type="ECO:0000256" key="5">
    <source>
        <dbReference type="ARBA" id="ARBA00022695"/>
    </source>
</evidence>
<accession>A0AA90SRV9</accession>
<dbReference type="AlphaFoldDB" id="A0AA90SRV9"/>
<reference evidence="11 12" key="1">
    <citation type="journal article" date="2023" name="bioRxiv">
        <title>An intranuclear bacterial parasite of deep-sea mussels expresses apoptosis inhibitors acquired from its host.</title>
        <authorList>
            <person name="Gonzalez Porras M.A."/>
            <person name="Assie A."/>
            <person name="Tietjen M."/>
            <person name="Violette M."/>
            <person name="Kleiner M."/>
            <person name="Gruber-Vodicka H."/>
            <person name="Dubilier N."/>
            <person name="Leisch N."/>
        </authorList>
    </citation>
    <scope>NUCLEOTIDE SEQUENCE [LARGE SCALE GENOMIC DNA]</scope>
    <source>
        <strain evidence="11">IAP13</strain>
    </source>
</reference>
<evidence type="ECO:0000256" key="7">
    <source>
        <dbReference type="ARBA" id="ARBA00022840"/>
    </source>
</evidence>
<dbReference type="PANTHER" id="PTHR17490:SF18">
    <property type="entry name" value="THREONYLCARBAMOYL-AMP SYNTHASE"/>
    <property type="match status" value="1"/>
</dbReference>
<keyword evidence="5 9" id="KW-0548">Nucleotidyltransferase</keyword>
<gene>
    <name evidence="9" type="primary">tsaC</name>
    <name evidence="11" type="ORF">QS748_01860</name>
</gene>
<evidence type="ECO:0000256" key="3">
    <source>
        <dbReference type="ARBA" id="ARBA00022679"/>
    </source>
</evidence>
<dbReference type="InterPro" id="IPR050156">
    <property type="entry name" value="TC-AMP_synthase_SUA5"/>
</dbReference>
<evidence type="ECO:0000313" key="12">
    <source>
        <dbReference type="Proteomes" id="UP001178148"/>
    </source>
</evidence>
<dbReference type="PANTHER" id="PTHR17490">
    <property type="entry name" value="SUA5"/>
    <property type="match status" value="1"/>
</dbReference>
<comment type="catalytic activity">
    <reaction evidence="8 9">
        <text>L-threonine + hydrogencarbonate + ATP = L-threonylcarbamoyladenylate + diphosphate + H2O</text>
        <dbReference type="Rhea" id="RHEA:36407"/>
        <dbReference type="ChEBI" id="CHEBI:15377"/>
        <dbReference type="ChEBI" id="CHEBI:17544"/>
        <dbReference type="ChEBI" id="CHEBI:30616"/>
        <dbReference type="ChEBI" id="CHEBI:33019"/>
        <dbReference type="ChEBI" id="CHEBI:57926"/>
        <dbReference type="ChEBI" id="CHEBI:73682"/>
        <dbReference type="EC" id="2.7.7.87"/>
    </reaction>
</comment>
<evidence type="ECO:0000256" key="8">
    <source>
        <dbReference type="ARBA" id="ARBA00048366"/>
    </source>
</evidence>
<proteinExistence type="inferred from homology"/>
<dbReference type="InterPro" id="IPR023535">
    <property type="entry name" value="TC-AMP_synthase"/>
</dbReference>
<keyword evidence="2 9" id="KW-0963">Cytoplasm</keyword>
<feature type="domain" description="YrdC-like" evidence="10">
    <location>
        <begin position="5"/>
        <end position="188"/>
    </location>
</feature>
<comment type="similarity">
    <text evidence="9">Belongs to the SUA5 family. TsaC subfamily.</text>
</comment>
<dbReference type="GO" id="GO:0000049">
    <property type="term" value="F:tRNA binding"/>
    <property type="evidence" value="ECO:0007669"/>
    <property type="project" value="TreeGrafter"/>
</dbReference>
<organism evidence="11 12">
    <name type="scientific">Candidatus Endonucleibacter bathymodioli</name>
    <dbReference type="NCBI Taxonomy" id="539814"/>
    <lineage>
        <taxon>Bacteria</taxon>
        <taxon>Pseudomonadati</taxon>
        <taxon>Pseudomonadota</taxon>
        <taxon>Gammaproteobacteria</taxon>
        <taxon>Oceanospirillales</taxon>
        <taxon>Endozoicomonadaceae</taxon>
        <taxon>Candidatus Endonucleibacter</taxon>
    </lineage>
</organism>
<dbReference type="InterPro" id="IPR017945">
    <property type="entry name" value="DHBP_synth_RibB-like_a/b_dom"/>
</dbReference>
<comment type="subcellular location">
    <subcellularLocation>
        <location evidence="1 9">Cytoplasm</location>
    </subcellularLocation>
</comment>
<dbReference type="Proteomes" id="UP001178148">
    <property type="component" value="Unassembled WGS sequence"/>
</dbReference>
<comment type="caution">
    <text evidence="11">The sequence shown here is derived from an EMBL/GenBank/DDBJ whole genome shotgun (WGS) entry which is preliminary data.</text>
</comment>
<keyword evidence="4 9" id="KW-0819">tRNA processing</keyword>
<dbReference type="GO" id="GO:0005524">
    <property type="term" value="F:ATP binding"/>
    <property type="evidence" value="ECO:0007669"/>
    <property type="project" value="UniProtKB-UniRule"/>
</dbReference>
<dbReference type="GO" id="GO:0002949">
    <property type="term" value="P:tRNA threonylcarbamoyladenosine modification"/>
    <property type="evidence" value="ECO:0007669"/>
    <property type="project" value="UniProtKB-UniRule"/>
</dbReference>
<evidence type="ECO:0000256" key="6">
    <source>
        <dbReference type="ARBA" id="ARBA00022741"/>
    </source>
</evidence>
<dbReference type="SUPFAM" id="SSF55821">
    <property type="entry name" value="YrdC/RibB"/>
    <property type="match status" value="1"/>
</dbReference>
<name>A0AA90SRV9_9GAMM</name>
<evidence type="ECO:0000256" key="4">
    <source>
        <dbReference type="ARBA" id="ARBA00022694"/>
    </source>
</evidence>
<sequence>MILDLDQLRIAADVVTQGGVIAYPTEAVWGLGCLPWNRDAVYRILDIKLRPVEKGLVVVGFSEEQFQPILDPLKPGDRKKMTDTWPGPYTWIIPDPNSWAPLWVRGMNDSLAVRVSDHPVVRYLCGAIGAPLISTSANGSGEPPLLDQQSVEQQYTGVVDFIVSGEVGVGIGPTQIRDLITCRVIRAG</sequence>
<dbReference type="InterPro" id="IPR006070">
    <property type="entry name" value="Sua5-like_dom"/>
</dbReference>
<dbReference type="Pfam" id="PF01300">
    <property type="entry name" value="Sua5_yciO_yrdC"/>
    <property type="match status" value="1"/>
</dbReference>
<dbReference type="HAMAP" id="MF_01852">
    <property type="entry name" value="TsaC"/>
    <property type="match status" value="1"/>
</dbReference>
<evidence type="ECO:0000256" key="1">
    <source>
        <dbReference type="ARBA" id="ARBA00004496"/>
    </source>
</evidence>
<keyword evidence="12" id="KW-1185">Reference proteome</keyword>
<dbReference type="GO" id="GO:0006450">
    <property type="term" value="P:regulation of translational fidelity"/>
    <property type="evidence" value="ECO:0007669"/>
    <property type="project" value="TreeGrafter"/>
</dbReference>
<keyword evidence="6 9" id="KW-0547">Nucleotide-binding</keyword>
<dbReference type="GO" id="GO:0003725">
    <property type="term" value="F:double-stranded RNA binding"/>
    <property type="evidence" value="ECO:0007669"/>
    <property type="project" value="InterPro"/>
</dbReference>
<dbReference type="Gene3D" id="3.90.870.10">
    <property type="entry name" value="DHBP synthase"/>
    <property type="match status" value="1"/>
</dbReference>
<evidence type="ECO:0000313" key="11">
    <source>
        <dbReference type="EMBL" id="MDP0588000.1"/>
    </source>
</evidence>